<feature type="transmembrane region" description="Helical" evidence="8">
    <location>
        <begin position="391"/>
        <end position="413"/>
    </location>
</feature>
<dbReference type="GO" id="GO:0008514">
    <property type="term" value="F:organic anion transmembrane transporter activity"/>
    <property type="evidence" value="ECO:0007669"/>
    <property type="project" value="UniProtKB-ARBA"/>
</dbReference>
<gene>
    <name evidence="9" type="ORF">SAMN02983006_01357</name>
</gene>
<dbReference type="EMBL" id="FOTI01000015">
    <property type="protein sequence ID" value="SFL50874.1"/>
    <property type="molecule type" value="Genomic_DNA"/>
</dbReference>
<keyword evidence="4 8" id="KW-0812">Transmembrane</keyword>
<dbReference type="STRING" id="29563.SAMN02983006_01357"/>
<dbReference type="AlphaFoldDB" id="A0A1I4I9B8"/>
<dbReference type="Pfam" id="PF00939">
    <property type="entry name" value="Na_sulph_symp"/>
    <property type="match status" value="1"/>
</dbReference>
<comment type="similarity">
    <text evidence="2">Belongs to the SLC13A/DASS transporter (TC 2.A.47) family. NADC subfamily.</text>
</comment>
<sequence length="419" mass="46319">MTVIFWAAKVADPAYISALFLMLLLIFKIAPAEEVLSLWTTQTVYLVIGAYLIAAAVDSSGLGERIAYKFILKFVDSFRSIIYSIFALTFLLSLIIPHPWPRAFIIMSVMAVIIENAGITETDAAKIGFTVFAASIPISMIFLTGESTLNIMALQLSGIELSWGGWFLQMGAPAMLAAILTMFLILKLFKPEEEIELNKKAIGRKLLDLGRMSEEEQKTVFWLIVAVVLWMTDSFHGVKLGWITLTVAVMMSLPFTGDILKAEDWNKVPIKVLIFLTAAVAIGKVGSLTGMNQWVAGVILPEQAPQHLLYFALLTAAISMILHMFLGSVIAVMGIAIPAFLIFAKHIGLNPLVPTLFVYTAIGTHYLLPFHHLNILVGMGKDNGNYTEKSVIKLGIPLTLVTIIVIIFEYFWWQFTGLL</sequence>
<name>A0A1I4I9B8_9FIRM</name>
<keyword evidence="6 8" id="KW-0472">Membrane</keyword>
<feature type="transmembrane region" description="Helical" evidence="8">
    <location>
        <begin position="165"/>
        <end position="189"/>
    </location>
</feature>
<proteinExistence type="inferred from homology"/>
<evidence type="ECO:0000256" key="7">
    <source>
        <dbReference type="ARBA" id="ARBA00031174"/>
    </source>
</evidence>
<evidence type="ECO:0000256" key="4">
    <source>
        <dbReference type="ARBA" id="ARBA00022692"/>
    </source>
</evidence>
<feature type="transmembrane region" description="Helical" evidence="8">
    <location>
        <begin position="36"/>
        <end position="57"/>
    </location>
</feature>
<evidence type="ECO:0000256" key="8">
    <source>
        <dbReference type="SAM" id="Phobius"/>
    </source>
</evidence>
<evidence type="ECO:0000313" key="9">
    <source>
        <dbReference type="EMBL" id="SFL50874.1"/>
    </source>
</evidence>
<feature type="transmembrane region" description="Helical" evidence="8">
    <location>
        <begin position="78"/>
        <end position="96"/>
    </location>
</feature>
<evidence type="ECO:0000256" key="1">
    <source>
        <dbReference type="ARBA" id="ARBA00004141"/>
    </source>
</evidence>
<feature type="transmembrane region" description="Helical" evidence="8">
    <location>
        <begin position="102"/>
        <end position="120"/>
    </location>
</feature>
<feature type="transmembrane region" description="Helical" evidence="8">
    <location>
        <begin position="272"/>
        <end position="291"/>
    </location>
</feature>
<feature type="transmembrane region" description="Helical" evidence="8">
    <location>
        <begin position="12"/>
        <end position="30"/>
    </location>
</feature>
<dbReference type="GO" id="GO:0005886">
    <property type="term" value="C:plasma membrane"/>
    <property type="evidence" value="ECO:0007669"/>
    <property type="project" value="TreeGrafter"/>
</dbReference>
<comment type="subcellular location">
    <subcellularLocation>
        <location evidence="1">Membrane</location>
        <topology evidence="1">Multi-pass membrane protein</topology>
    </subcellularLocation>
</comment>
<evidence type="ECO:0000256" key="6">
    <source>
        <dbReference type="ARBA" id="ARBA00023136"/>
    </source>
</evidence>
<dbReference type="PANTHER" id="PTHR10283:SF82">
    <property type="entry name" value="SOLUTE CARRIER FAMILY 13 MEMBER 2"/>
    <property type="match status" value="1"/>
</dbReference>
<evidence type="ECO:0000256" key="2">
    <source>
        <dbReference type="ARBA" id="ARBA00006772"/>
    </source>
</evidence>
<feature type="transmembrane region" description="Helical" evidence="8">
    <location>
        <begin position="311"/>
        <end position="344"/>
    </location>
</feature>
<feature type="transmembrane region" description="Helical" evidence="8">
    <location>
        <begin position="356"/>
        <end position="379"/>
    </location>
</feature>
<feature type="transmembrane region" description="Helical" evidence="8">
    <location>
        <begin position="127"/>
        <end position="145"/>
    </location>
</feature>
<evidence type="ECO:0000256" key="5">
    <source>
        <dbReference type="ARBA" id="ARBA00022989"/>
    </source>
</evidence>
<dbReference type="GO" id="GO:1905039">
    <property type="term" value="P:carboxylic acid transmembrane transport"/>
    <property type="evidence" value="ECO:0007669"/>
    <property type="project" value="UniProtKB-ARBA"/>
</dbReference>
<organism evidence="9 10">
    <name type="scientific">Halanaerobium salsuginis</name>
    <dbReference type="NCBI Taxonomy" id="29563"/>
    <lineage>
        <taxon>Bacteria</taxon>
        <taxon>Bacillati</taxon>
        <taxon>Bacillota</taxon>
        <taxon>Clostridia</taxon>
        <taxon>Halanaerobiales</taxon>
        <taxon>Halanaerobiaceae</taxon>
        <taxon>Halanaerobium</taxon>
    </lineage>
</organism>
<keyword evidence="10" id="KW-1185">Reference proteome</keyword>
<reference evidence="9 10" key="1">
    <citation type="submission" date="2016-10" db="EMBL/GenBank/DDBJ databases">
        <authorList>
            <person name="de Groot N.N."/>
        </authorList>
    </citation>
    <scope>NUCLEOTIDE SEQUENCE [LARGE SCALE GENOMIC DNA]</scope>
    <source>
        <strain evidence="9 10">ATCC 51327</strain>
    </source>
</reference>
<dbReference type="InterPro" id="IPR001898">
    <property type="entry name" value="SLC13A/DASS"/>
</dbReference>
<evidence type="ECO:0000256" key="3">
    <source>
        <dbReference type="ARBA" id="ARBA00020150"/>
    </source>
</evidence>
<keyword evidence="5 8" id="KW-1133">Transmembrane helix</keyword>
<accession>A0A1I4I9B8</accession>
<dbReference type="Proteomes" id="UP000199006">
    <property type="component" value="Unassembled WGS sequence"/>
</dbReference>
<evidence type="ECO:0000313" key="10">
    <source>
        <dbReference type="Proteomes" id="UP000199006"/>
    </source>
</evidence>
<dbReference type="PANTHER" id="PTHR10283">
    <property type="entry name" value="SOLUTE CARRIER FAMILY 13 MEMBER"/>
    <property type="match status" value="1"/>
</dbReference>
<feature type="transmembrane region" description="Helical" evidence="8">
    <location>
        <begin position="219"/>
        <end position="236"/>
    </location>
</feature>
<protein>
    <recommendedName>
        <fullName evidence="3">Sodium-dependent dicarboxylate transporter SdcS</fullName>
    </recommendedName>
    <alternativeName>
        <fullName evidence="7">Na(+)/dicarboxylate symporter</fullName>
    </alternativeName>
</protein>